<organism evidence="2 3">
    <name type="scientific">Xenorhabdus stockiae</name>
    <dbReference type="NCBI Taxonomy" id="351614"/>
    <lineage>
        <taxon>Bacteria</taxon>
        <taxon>Pseudomonadati</taxon>
        <taxon>Pseudomonadota</taxon>
        <taxon>Gammaproteobacteria</taxon>
        <taxon>Enterobacterales</taxon>
        <taxon>Morganellaceae</taxon>
        <taxon>Xenorhabdus</taxon>
    </lineage>
</organism>
<dbReference type="InterPro" id="IPR038721">
    <property type="entry name" value="IS701-like_DDE_dom"/>
</dbReference>
<dbReference type="NCBIfam" id="NF033540">
    <property type="entry name" value="transpos_IS701"/>
    <property type="match status" value="1"/>
</dbReference>
<dbReference type="Pfam" id="PF13546">
    <property type="entry name" value="DDE_5"/>
    <property type="match status" value="1"/>
</dbReference>
<evidence type="ECO:0000259" key="1">
    <source>
        <dbReference type="Pfam" id="PF13546"/>
    </source>
</evidence>
<evidence type="ECO:0000313" key="3">
    <source>
        <dbReference type="Proteomes" id="UP000222366"/>
    </source>
</evidence>
<keyword evidence="3" id="KW-1185">Reference proteome</keyword>
<dbReference type="InterPro" id="IPR039365">
    <property type="entry name" value="IS701-like"/>
</dbReference>
<dbReference type="PANTHER" id="PTHR33627:SF1">
    <property type="entry name" value="TRANSPOSASE"/>
    <property type="match status" value="1"/>
</dbReference>
<protein>
    <submittedName>
        <fullName evidence="2">Transposase</fullName>
    </submittedName>
</protein>
<proteinExistence type="predicted"/>
<dbReference type="PANTHER" id="PTHR33627">
    <property type="entry name" value="TRANSPOSASE"/>
    <property type="match status" value="1"/>
</dbReference>
<gene>
    <name evidence="2" type="ORF">Xsto_03075</name>
</gene>
<dbReference type="Proteomes" id="UP000222366">
    <property type="component" value="Unassembled WGS sequence"/>
</dbReference>
<dbReference type="InterPro" id="IPR012337">
    <property type="entry name" value="RNaseH-like_sf"/>
</dbReference>
<evidence type="ECO:0000313" key="2">
    <source>
        <dbReference type="EMBL" id="PHM64320.1"/>
    </source>
</evidence>
<comment type="caution">
    <text evidence="2">The sequence shown here is derived from an EMBL/GenBank/DDBJ whole genome shotgun (WGS) entry which is preliminary data.</text>
</comment>
<feature type="domain" description="Transposase IS701-like DDE" evidence="1">
    <location>
        <begin position="26"/>
        <end position="235"/>
    </location>
</feature>
<reference evidence="2 3" key="1">
    <citation type="journal article" date="2017" name="Nat. Microbiol.">
        <title>Natural product diversity associated with the nematode symbionts Photorhabdus and Xenorhabdus.</title>
        <authorList>
            <person name="Tobias N.J."/>
            <person name="Wolff H."/>
            <person name="Djahanschiri B."/>
            <person name="Grundmann F."/>
            <person name="Kronenwerth M."/>
            <person name="Shi Y.M."/>
            <person name="Simonyi S."/>
            <person name="Grun P."/>
            <person name="Shapiro-Ilan D."/>
            <person name="Pidot S.J."/>
            <person name="Stinear T.P."/>
            <person name="Ebersberger I."/>
            <person name="Bode H.B."/>
        </authorList>
    </citation>
    <scope>NUCLEOTIDE SEQUENCE [LARGE SCALE GENOMIC DNA]</scope>
    <source>
        <strain evidence="2 3">DSM 17904</strain>
    </source>
</reference>
<sequence length="439" mass="51299">MASPVNFWEQALLLAHSRLIPLFCSASSQQRCLAYLRGLLSDVERKNGWQLAEWLGERSPDGIQYFLERAHWDAEAARDILRDYVTAHLGDEQGILIIDETGFIKKGTHSAGVQRQYSGTAGRIENSQIGVFLCYVGNGGHAFIDRALYLPKQWTEDRLRCDAAGMPDSVSFATNPQLAQNMLARAFKANIPCRWVTADAVYGQDRRLRCWLESQHQPFVLAIPKNERLWWQTPHYTRADTIATSLTTDDWEKQSAGLGTKGERWYDWARIPLWRLQLSEEERRYGHYLLIRRNRDEKQEQAYYVVYALKEQADLKTLIQVAGHRWEIESGFEETKGECGLDHYEVRQWHSWYRHITLSLLAHAVLAVLRIQEKKTPAGLIALSVAELRKLLSKLMEKAGETREQILFWSDWRRRHQYRAQQCHYHRREEYLIMEQLRL</sequence>
<name>A0A2D0KLL3_9GAMM</name>
<dbReference type="EMBL" id="NJAJ01000031">
    <property type="protein sequence ID" value="PHM64320.1"/>
    <property type="molecule type" value="Genomic_DNA"/>
</dbReference>
<dbReference type="AlphaFoldDB" id="A0A2D0KLL3"/>
<dbReference type="SUPFAM" id="SSF53098">
    <property type="entry name" value="Ribonuclease H-like"/>
    <property type="match status" value="1"/>
</dbReference>
<accession>A0A2D0KLL3</accession>